<dbReference type="RefSeq" id="WP_099517441.1">
    <property type="nucleotide sequence ID" value="NZ_CP016808.1"/>
</dbReference>
<dbReference type="SUPFAM" id="SSF53474">
    <property type="entry name" value="alpha/beta-Hydrolases"/>
    <property type="match status" value="1"/>
</dbReference>
<dbReference type="Pfam" id="PF03403">
    <property type="entry name" value="PAF-AH_p_II"/>
    <property type="match status" value="1"/>
</dbReference>
<sequence>MKIKEKHKLRKPSGAYDVGCSSLYYEYERDEQKDEKQDEKRLIPCLCFYPAGEAQEGCLKKYIREEILPGTSGIDTNSYMNAPVADGKHPLLLFSHGYCLSCEANTVQFEELASHGYIVLSIGHLGDGSYELPDGSISKFDVSGLPEAVVADATKGVEIFQTYAAWLGGEGKEASFKEHHDYYERIIASQPNMIDRNELWVTDSLTALEHFLAEAERENAAFYSHIDAEKIGAVGMSFGGSAALKLAFVSERVKAMANLDGFFYSSMWHRPINKPVLLLQNDSPLGGHYLSFPFQNAASEAYLATILNSTHSNFTDYSEIMAENPISKSKIGDEEVEVALLGAIDPDRMESVMNALLVDFFDKYLKGKASRVIDFEGSLDDVILLRK</sequence>
<dbReference type="InterPro" id="IPR029058">
    <property type="entry name" value="AB_hydrolase_fold"/>
</dbReference>
<evidence type="ECO:0008006" key="5">
    <source>
        <dbReference type="Google" id="ProtNLM"/>
    </source>
</evidence>
<dbReference type="PANTHER" id="PTHR10272">
    <property type="entry name" value="PLATELET-ACTIVATING FACTOR ACETYLHYDROLASE"/>
    <property type="match status" value="1"/>
</dbReference>
<organism evidence="4">
    <name type="scientific">Paenibacillus sp. BIHB 4019</name>
    <dbReference type="NCBI Taxonomy" id="1870819"/>
    <lineage>
        <taxon>Bacteria</taxon>
        <taxon>Bacillati</taxon>
        <taxon>Bacillota</taxon>
        <taxon>Bacilli</taxon>
        <taxon>Bacillales</taxon>
        <taxon>Paenibacillaceae</taxon>
        <taxon>Paenibacillus</taxon>
    </lineage>
</organism>
<accession>A0A1B2DED2</accession>
<reference evidence="4" key="1">
    <citation type="submission" date="2016-08" db="EMBL/GenBank/DDBJ databases">
        <title>Complete Genome Seqeunce of Paenibacillus sp. BIHB 4019 from tea rhizoplane.</title>
        <authorList>
            <person name="Thakur R."/>
            <person name="Swarnkar M.K."/>
            <person name="Gulati A."/>
        </authorList>
    </citation>
    <scope>NUCLEOTIDE SEQUENCE [LARGE SCALE GENOMIC DNA]</scope>
    <source>
        <strain evidence="4">BIHB4019</strain>
    </source>
</reference>
<protein>
    <recommendedName>
        <fullName evidence="5">Dienelactone hydrolase domain-containing protein</fullName>
    </recommendedName>
</protein>
<evidence type="ECO:0000256" key="3">
    <source>
        <dbReference type="ARBA" id="ARBA00023098"/>
    </source>
</evidence>
<evidence type="ECO:0000256" key="1">
    <source>
        <dbReference type="ARBA" id="ARBA00022801"/>
    </source>
</evidence>
<keyword evidence="3" id="KW-0443">Lipid metabolism</keyword>
<evidence type="ECO:0000313" key="4">
    <source>
        <dbReference type="EMBL" id="ANY66063.1"/>
    </source>
</evidence>
<keyword evidence="1" id="KW-0378">Hydrolase</keyword>
<dbReference type="GO" id="GO:0016042">
    <property type="term" value="P:lipid catabolic process"/>
    <property type="evidence" value="ECO:0007669"/>
    <property type="project" value="UniProtKB-KW"/>
</dbReference>
<evidence type="ECO:0000256" key="2">
    <source>
        <dbReference type="ARBA" id="ARBA00022963"/>
    </source>
</evidence>
<dbReference type="Gene3D" id="3.40.50.1820">
    <property type="entry name" value="alpha/beta hydrolase"/>
    <property type="match status" value="1"/>
</dbReference>
<name>A0A1B2DED2_9BACL</name>
<dbReference type="AlphaFoldDB" id="A0A1B2DED2"/>
<dbReference type="ESTHER" id="9bacl-a0a1b2ded2">
    <property type="family name" value="PAF-Acetylhydrolase"/>
</dbReference>
<proteinExistence type="predicted"/>
<dbReference type="EMBL" id="CP016808">
    <property type="protein sequence ID" value="ANY66063.1"/>
    <property type="molecule type" value="Genomic_DNA"/>
</dbReference>
<gene>
    <name evidence="4" type="ORF">BBD42_06020</name>
</gene>
<keyword evidence="2" id="KW-0442">Lipid degradation</keyword>
<dbReference type="GO" id="GO:0003847">
    <property type="term" value="F:1-alkyl-2-acetylglycerophosphocholine esterase activity"/>
    <property type="evidence" value="ECO:0007669"/>
    <property type="project" value="TreeGrafter"/>
</dbReference>
<dbReference type="PANTHER" id="PTHR10272:SF0">
    <property type="entry name" value="PLATELET-ACTIVATING FACTOR ACETYLHYDROLASE"/>
    <property type="match status" value="1"/>
</dbReference>